<reference evidence="6 7" key="1">
    <citation type="submission" date="2016-10" db="EMBL/GenBank/DDBJ databases">
        <authorList>
            <person name="de Groot N.N."/>
        </authorList>
    </citation>
    <scope>NUCLEOTIDE SEQUENCE [LARGE SCALE GENOMIC DNA]</scope>
    <source>
        <strain evidence="6 7">CGMCC 1.5058</strain>
    </source>
</reference>
<dbReference type="SMART" id="SM00422">
    <property type="entry name" value="HTH_MERR"/>
    <property type="match status" value="1"/>
</dbReference>
<dbReference type="GO" id="GO:0003677">
    <property type="term" value="F:DNA binding"/>
    <property type="evidence" value="ECO:0007669"/>
    <property type="project" value="UniProtKB-KW"/>
</dbReference>
<dbReference type="Proteomes" id="UP000183255">
    <property type="component" value="Unassembled WGS sequence"/>
</dbReference>
<dbReference type="Gene3D" id="1.10.1660.10">
    <property type="match status" value="1"/>
</dbReference>
<evidence type="ECO:0000313" key="7">
    <source>
        <dbReference type="Proteomes" id="UP000183255"/>
    </source>
</evidence>
<proteinExistence type="predicted"/>
<evidence type="ECO:0000259" key="5">
    <source>
        <dbReference type="PROSITE" id="PS50937"/>
    </source>
</evidence>
<evidence type="ECO:0000313" key="6">
    <source>
        <dbReference type="EMBL" id="SDI58391.1"/>
    </source>
</evidence>
<dbReference type="Pfam" id="PF13411">
    <property type="entry name" value="MerR_1"/>
    <property type="match status" value="1"/>
</dbReference>
<dbReference type="EMBL" id="FNDZ01000003">
    <property type="protein sequence ID" value="SDI58391.1"/>
    <property type="molecule type" value="Genomic_DNA"/>
</dbReference>
<keyword evidence="3 6" id="KW-0238">DNA-binding</keyword>
<dbReference type="AlphaFoldDB" id="A0A1G8LRP0"/>
<dbReference type="PANTHER" id="PTHR30204">
    <property type="entry name" value="REDOX-CYCLING DRUG-SENSING TRANSCRIPTIONAL ACTIVATOR SOXR"/>
    <property type="match status" value="1"/>
</dbReference>
<feature type="domain" description="HTH merR-type" evidence="5">
    <location>
        <begin position="1"/>
        <end position="67"/>
    </location>
</feature>
<evidence type="ECO:0000256" key="2">
    <source>
        <dbReference type="ARBA" id="ARBA00023015"/>
    </source>
</evidence>
<evidence type="ECO:0000256" key="1">
    <source>
        <dbReference type="ARBA" id="ARBA00022491"/>
    </source>
</evidence>
<dbReference type="PANTHER" id="PTHR30204:SF69">
    <property type="entry name" value="MERR-FAMILY TRANSCRIPTIONAL REGULATOR"/>
    <property type="match status" value="1"/>
</dbReference>
<dbReference type="InterPro" id="IPR029063">
    <property type="entry name" value="SAM-dependent_MTases_sf"/>
</dbReference>
<dbReference type="InterPro" id="IPR047057">
    <property type="entry name" value="MerR_fam"/>
</dbReference>
<keyword evidence="2" id="KW-0805">Transcription regulation</keyword>
<accession>A0A1G8LRP0</accession>
<dbReference type="RefSeq" id="WP_031575208.1">
    <property type="nucleotide sequence ID" value="NZ_FNDZ01000003.1"/>
</dbReference>
<dbReference type="InterPro" id="IPR009061">
    <property type="entry name" value="DNA-bd_dom_put_sf"/>
</dbReference>
<keyword evidence="4" id="KW-0804">Transcription</keyword>
<name>A0A1G8LRP0_9CLOT</name>
<evidence type="ECO:0000256" key="3">
    <source>
        <dbReference type="ARBA" id="ARBA00023125"/>
    </source>
</evidence>
<sequence>MRIGAFSKKHQVTQDAVRFYLEKGLLVAHKRGEQYYFTSSDGEDLETIKMLKGLQFSLSAILELMTLKRLSGEDSALYRQKYLKHLRVQQEEVFAMRKKAESLERILQEKIEKVEKEEKKDRVLGIPLEALSILDCPSCGEKLPLKRGDLVDHMVVEGDFQCNCGYEAKISAGVFVYEPSVRTKMNCGRKMQTKEEFLQNSSHTYINHLYQTMGLMMERIDEVKSPLPYMMEMNNCVGFFLQQYLKELREETTYILVDYDLERILQLKRNLECYAKHEKFLFLCCDYDQLPLKKQSVDLLVDFGMVRNFEKETGKCLLTPVLPLLKEEGDYVGASLYAEMKKSELRPEVKGYEETFHSEKMKAQGLQMVKESSLGPAYQENPEDAFLSGKPLYQKVIHGRKKKRSIVLEAI</sequence>
<gene>
    <name evidence="6" type="ORF">SAMN05421804_103165</name>
</gene>
<dbReference type="Gene3D" id="3.40.50.150">
    <property type="entry name" value="Vaccinia Virus protein VP39"/>
    <property type="match status" value="1"/>
</dbReference>
<dbReference type="GO" id="GO:0003700">
    <property type="term" value="F:DNA-binding transcription factor activity"/>
    <property type="evidence" value="ECO:0007669"/>
    <property type="project" value="InterPro"/>
</dbReference>
<dbReference type="InterPro" id="IPR000551">
    <property type="entry name" value="MerR-type_HTH_dom"/>
</dbReference>
<evidence type="ECO:0000256" key="4">
    <source>
        <dbReference type="ARBA" id="ARBA00023163"/>
    </source>
</evidence>
<protein>
    <submittedName>
        <fullName evidence="6">DNA-binding transcriptional regulator, MerR family</fullName>
    </submittedName>
</protein>
<dbReference type="PROSITE" id="PS50937">
    <property type="entry name" value="HTH_MERR_2"/>
    <property type="match status" value="1"/>
</dbReference>
<organism evidence="6 7">
    <name type="scientific">Proteiniclasticum ruminis</name>
    <dbReference type="NCBI Taxonomy" id="398199"/>
    <lineage>
        <taxon>Bacteria</taxon>
        <taxon>Bacillati</taxon>
        <taxon>Bacillota</taxon>
        <taxon>Clostridia</taxon>
        <taxon>Eubacteriales</taxon>
        <taxon>Clostridiaceae</taxon>
        <taxon>Proteiniclasticum</taxon>
    </lineage>
</organism>
<keyword evidence="1" id="KW-0678">Repressor</keyword>
<dbReference type="SUPFAM" id="SSF46955">
    <property type="entry name" value="Putative DNA-binding domain"/>
    <property type="match status" value="1"/>
</dbReference>
<dbReference type="SUPFAM" id="SSF53335">
    <property type="entry name" value="S-adenosyl-L-methionine-dependent methyltransferases"/>
    <property type="match status" value="1"/>
</dbReference>